<dbReference type="Pfam" id="PF00172">
    <property type="entry name" value="Zn_clus"/>
    <property type="match status" value="1"/>
</dbReference>
<evidence type="ECO:0000256" key="3">
    <source>
        <dbReference type="ARBA" id="ARBA00023015"/>
    </source>
</evidence>
<gene>
    <name evidence="10" type="ORF">IF1G_08417</name>
</gene>
<keyword evidence="5" id="KW-0804">Transcription</keyword>
<sequence>MRLRYLRNAVINHRAPPKRPQKATNAALFSNLQKTVQLSSRQGSIHRIEAPKHRESMASITPTKACVPCRVRKTKCDAATAGLPCSGCVSRDCAEKPGEPADNGAATPRAPRQGLTTTATIPSKTQPPGAASLVWSRSPESSSVEKRQSLSHLHYFHILKEAVDDGALDDQDDKTGTPFDPADNDVQPWHKVPQLDDIDKEFLNKKGVFDLPPKPCLVAFVSSYFTIVDPYSPIVDKTDFAHAFESGTCSLFLLYAMLATTSLYAPRPVIEKCGLADRSAAQVTFASRATLLCDFQVESDALACLQGSLLMTRVLPEHQTDKDSNYWFYNALRLASKLQLYSHLNRSGKSDRNAGLYSRIAWSLYCRHVFHLVSEFRNAAYLSGLPVMETIKTSDWGVERIPREHQHIVPPTSSQEKALFLAICKMAAIYGGILSTIVQDPHVDLAQLMRPLDAWRASLATQLQLCDQPPNSSIHYLDLMGGSYRYEATLCRLIQRQLRSVDAPKSNSAKQRLRAAMLELDGITGKLLANGMMDKVPISLMTTIPALLALHLEAALDPSESELVRSMSRISISQAMLALNQLREIPAIKKAIPLFEMILSRKKLYDSAATSTAPRASAHGPQGGGTSTMPPRTQPSTELHDASEQSFDSFIQEFLEYDALDKWGFGQVDFSRLV</sequence>
<keyword evidence="11" id="KW-1185">Reference proteome</keyword>
<dbReference type="InterPro" id="IPR001138">
    <property type="entry name" value="Zn2Cys6_DnaBD"/>
</dbReference>
<feature type="region of interest" description="Disordered" evidence="7">
    <location>
        <begin position="610"/>
        <end position="642"/>
    </location>
</feature>
<keyword evidence="4" id="KW-0238">DNA-binding</keyword>
<keyword evidence="6" id="KW-0539">Nucleus</keyword>
<evidence type="ECO:0000313" key="10">
    <source>
        <dbReference type="EMBL" id="TQV93114.1"/>
    </source>
</evidence>
<dbReference type="GO" id="GO:0006351">
    <property type="term" value="P:DNA-templated transcription"/>
    <property type="evidence" value="ECO:0007669"/>
    <property type="project" value="InterPro"/>
</dbReference>
<keyword evidence="1" id="KW-0479">Metal-binding</keyword>
<dbReference type="PANTHER" id="PTHR47171:SF3">
    <property type="entry name" value="FARA-RELATED"/>
    <property type="match status" value="1"/>
</dbReference>
<evidence type="ECO:0000256" key="5">
    <source>
        <dbReference type="ARBA" id="ARBA00023163"/>
    </source>
</evidence>
<dbReference type="InterPro" id="IPR052073">
    <property type="entry name" value="Amide_Lactam_Regulators"/>
</dbReference>
<keyword evidence="3" id="KW-0805">Transcription regulation</keyword>
<reference evidence="10 11" key="1">
    <citation type="journal article" date="2019" name="Appl. Microbiol. Biotechnol.">
        <title>Genome sequence of Isaria javanica and comparative genome analysis insights into family S53 peptidase evolution in fungal entomopathogens.</title>
        <authorList>
            <person name="Lin R."/>
            <person name="Zhang X."/>
            <person name="Xin B."/>
            <person name="Zou M."/>
            <person name="Gao Y."/>
            <person name="Qin F."/>
            <person name="Hu Q."/>
            <person name="Xie B."/>
            <person name="Cheng X."/>
        </authorList>
    </citation>
    <scope>NUCLEOTIDE SEQUENCE [LARGE SCALE GENOMIC DNA]</scope>
    <source>
        <strain evidence="10 11">IJ1G</strain>
    </source>
</reference>
<organism evidence="10 11">
    <name type="scientific">Cordyceps javanica</name>
    <dbReference type="NCBI Taxonomy" id="43265"/>
    <lineage>
        <taxon>Eukaryota</taxon>
        <taxon>Fungi</taxon>
        <taxon>Dikarya</taxon>
        <taxon>Ascomycota</taxon>
        <taxon>Pezizomycotina</taxon>
        <taxon>Sordariomycetes</taxon>
        <taxon>Hypocreomycetidae</taxon>
        <taxon>Hypocreales</taxon>
        <taxon>Cordycipitaceae</taxon>
        <taxon>Cordyceps</taxon>
    </lineage>
</organism>
<dbReference type="SUPFAM" id="SSF57701">
    <property type="entry name" value="Zn2/Cys6 DNA-binding domain"/>
    <property type="match status" value="1"/>
</dbReference>
<dbReference type="CDD" id="cd00067">
    <property type="entry name" value="GAL4"/>
    <property type="match status" value="1"/>
</dbReference>
<feature type="compositionally biased region" description="Polar residues" evidence="7">
    <location>
        <begin position="114"/>
        <end position="126"/>
    </location>
</feature>
<proteinExistence type="predicted"/>
<dbReference type="GO" id="GO:0003677">
    <property type="term" value="F:DNA binding"/>
    <property type="evidence" value="ECO:0007669"/>
    <property type="project" value="UniProtKB-KW"/>
</dbReference>
<accession>A0A545VTL2</accession>
<evidence type="ECO:0000256" key="2">
    <source>
        <dbReference type="ARBA" id="ARBA00022833"/>
    </source>
</evidence>
<feature type="compositionally biased region" description="Polar residues" evidence="7">
    <location>
        <begin position="627"/>
        <end position="637"/>
    </location>
</feature>
<dbReference type="OrthoDB" id="5121955at2759"/>
<dbReference type="InterPro" id="IPR036864">
    <property type="entry name" value="Zn2-C6_fun-type_DNA-bd_sf"/>
</dbReference>
<keyword evidence="2" id="KW-0862">Zinc</keyword>
<evidence type="ECO:0000259" key="9">
    <source>
        <dbReference type="Pfam" id="PF04082"/>
    </source>
</evidence>
<dbReference type="GO" id="GO:0000981">
    <property type="term" value="F:DNA-binding transcription factor activity, RNA polymerase II-specific"/>
    <property type="evidence" value="ECO:0007669"/>
    <property type="project" value="InterPro"/>
</dbReference>
<dbReference type="GO" id="GO:0008270">
    <property type="term" value="F:zinc ion binding"/>
    <property type="evidence" value="ECO:0007669"/>
    <property type="project" value="InterPro"/>
</dbReference>
<dbReference type="Proteomes" id="UP000315783">
    <property type="component" value="Unassembled WGS sequence"/>
</dbReference>
<dbReference type="AlphaFoldDB" id="A0A545VTL2"/>
<dbReference type="CDD" id="cd12148">
    <property type="entry name" value="fungal_TF_MHR"/>
    <property type="match status" value="1"/>
</dbReference>
<evidence type="ECO:0000256" key="1">
    <source>
        <dbReference type="ARBA" id="ARBA00022723"/>
    </source>
</evidence>
<dbReference type="Pfam" id="PF04082">
    <property type="entry name" value="Fungal_trans"/>
    <property type="match status" value="1"/>
</dbReference>
<name>A0A545VTL2_9HYPO</name>
<dbReference type="PANTHER" id="PTHR47171">
    <property type="entry name" value="FARA-RELATED"/>
    <property type="match status" value="1"/>
</dbReference>
<evidence type="ECO:0000259" key="8">
    <source>
        <dbReference type="Pfam" id="PF00172"/>
    </source>
</evidence>
<feature type="region of interest" description="Disordered" evidence="7">
    <location>
        <begin position="95"/>
        <end position="138"/>
    </location>
</feature>
<feature type="domain" description="Xylanolytic transcriptional activator regulatory" evidence="9">
    <location>
        <begin position="222"/>
        <end position="373"/>
    </location>
</feature>
<protein>
    <submittedName>
        <fullName evidence="10">Fungal transcriptional regulatory protein</fullName>
    </submittedName>
</protein>
<evidence type="ECO:0000313" key="11">
    <source>
        <dbReference type="Proteomes" id="UP000315783"/>
    </source>
</evidence>
<evidence type="ECO:0000256" key="6">
    <source>
        <dbReference type="ARBA" id="ARBA00023242"/>
    </source>
</evidence>
<comment type="caution">
    <text evidence="10">The sequence shown here is derived from an EMBL/GenBank/DDBJ whole genome shotgun (WGS) entry which is preliminary data.</text>
</comment>
<dbReference type="InterPro" id="IPR007219">
    <property type="entry name" value="XnlR_reg_dom"/>
</dbReference>
<evidence type="ECO:0000256" key="4">
    <source>
        <dbReference type="ARBA" id="ARBA00023125"/>
    </source>
</evidence>
<feature type="domain" description="Zn(2)-C6 fungal-type" evidence="8">
    <location>
        <begin position="64"/>
        <end position="91"/>
    </location>
</feature>
<dbReference type="EMBL" id="SPUK01000013">
    <property type="protein sequence ID" value="TQV93114.1"/>
    <property type="molecule type" value="Genomic_DNA"/>
</dbReference>
<evidence type="ECO:0000256" key="7">
    <source>
        <dbReference type="SAM" id="MobiDB-lite"/>
    </source>
</evidence>
<feature type="region of interest" description="Disordered" evidence="7">
    <location>
        <begin position="167"/>
        <end position="187"/>
    </location>
</feature>